<name>A0A9D1KP52_9ACTN</name>
<dbReference type="InterPro" id="IPR036390">
    <property type="entry name" value="WH_DNA-bd_sf"/>
</dbReference>
<keyword evidence="1" id="KW-0805">Transcription regulation</keyword>
<dbReference type="EMBL" id="DVLP01000379">
    <property type="protein sequence ID" value="HIT76487.1"/>
    <property type="molecule type" value="Genomic_DNA"/>
</dbReference>
<dbReference type="AlphaFoldDB" id="A0A9D1KP52"/>
<dbReference type="InterPro" id="IPR036388">
    <property type="entry name" value="WH-like_DNA-bd_sf"/>
</dbReference>
<evidence type="ECO:0000256" key="2">
    <source>
        <dbReference type="ARBA" id="ARBA00023125"/>
    </source>
</evidence>
<evidence type="ECO:0000313" key="5">
    <source>
        <dbReference type="EMBL" id="HIT76487.1"/>
    </source>
</evidence>
<dbReference type="SUPFAM" id="SSF46785">
    <property type="entry name" value="Winged helix' DNA-binding domain"/>
    <property type="match status" value="1"/>
</dbReference>
<dbReference type="Proteomes" id="UP000886842">
    <property type="component" value="Unassembled WGS sequence"/>
</dbReference>
<dbReference type="PANTHER" id="PTHR33204:SF18">
    <property type="entry name" value="TRANSCRIPTIONAL REGULATORY PROTEIN"/>
    <property type="match status" value="1"/>
</dbReference>
<dbReference type="Gene3D" id="1.10.10.10">
    <property type="entry name" value="Winged helix-like DNA-binding domain superfamily/Winged helix DNA-binding domain"/>
    <property type="match status" value="1"/>
</dbReference>
<dbReference type="InterPro" id="IPR002577">
    <property type="entry name" value="HTH_HxlR"/>
</dbReference>
<gene>
    <name evidence="5" type="ORF">IAA98_12955</name>
</gene>
<accession>A0A9D1KP52</accession>
<feature type="domain" description="HTH hxlR-type" evidence="4">
    <location>
        <begin position="10"/>
        <end position="110"/>
    </location>
</feature>
<evidence type="ECO:0000256" key="3">
    <source>
        <dbReference type="ARBA" id="ARBA00023163"/>
    </source>
</evidence>
<evidence type="ECO:0000313" key="6">
    <source>
        <dbReference type="Proteomes" id="UP000886842"/>
    </source>
</evidence>
<keyword evidence="3" id="KW-0804">Transcription</keyword>
<protein>
    <submittedName>
        <fullName evidence="5">Helix-turn-helix transcriptional regulator</fullName>
    </submittedName>
</protein>
<comment type="caution">
    <text evidence="5">The sequence shown here is derived from an EMBL/GenBank/DDBJ whole genome shotgun (WGS) entry which is preliminary data.</text>
</comment>
<organism evidence="5 6">
    <name type="scientific">Candidatus Avipropionibacterium avicola</name>
    <dbReference type="NCBI Taxonomy" id="2840701"/>
    <lineage>
        <taxon>Bacteria</taxon>
        <taxon>Bacillati</taxon>
        <taxon>Actinomycetota</taxon>
        <taxon>Actinomycetes</taxon>
        <taxon>Propionibacteriales</taxon>
        <taxon>Propionibacteriaceae</taxon>
        <taxon>Propionibacteriaceae incertae sedis</taxon>
        <taxon>Candidatus Avipropionibacterium</taxon>
    </lineage>
</organism>
<proteinExistence type="predicted"/>
<evidence type="ECO:0000259" key="4">
    <source>
        <dbReference type="PROSITE" id="PS51118"/>
    </source>
</evidence>
<dbReference type="Pfam" id="PF01638">
    <property type="entry name" value="HxlR"/>
    <property type="match status" value="1"/>
</dbReference>
<sequence length="166" mass="19013">MATEEHRSGCPINLSLEVIGDKWSLLVIRDMMFGNRRHYRELLTNSEERIASNILGDRLRKLLAAGLVTRTQDPHHKQRQLYSLTEPAIQLVPTLVHLGDWGRHHLPVSPELSIRAKVLSDGGPELWAAFMDELREQHLGMPRPPDIPSVWHHLEQAYQTELARNA</sequence>
<dbReference type="PROSITE" id="PS51118">
    <property type="entry name" value="HTH_HXLR"/>
    <property type="match status" value="1"/>
</dbReference>
<evidence type="ECO:0000256" key="1">
    <source>
        <dbReference type="ARBA" id="ARBA00023015"/>
    </source>
</evidence>
<keyword evidence="2" id="KW-0238">DNA-binding</keyword>
<reference evidence="5" key="1">
    <citation type="submission" date="2020-10" db="EMBL/GenBank/DDBJ databases">
        <authorList>
            <person name="Gilroy R."/>
        </authorList>
    </citation>
    <scope>NUCLEOTIDE SEQUENCE</scope>
    <source>
        <strain evidence="5">ChiGjej1B1-24693</strain>
    </source>
</reference>
<dbReference type="PANTHER" id="PTHR33204">
    <property type="entry name" value="TRANSCRIPTIONAL REGULATOR, MARR FAMILY"/>
    <property type="match status" value="1"/>
</dbReference>
<reference evidence="5" key="2">
    <citation type="journal article" date="2021" name="PeerJ">
        <title>Extensive microbial diversity within the chicken gut microbiome revealed by metagenomics and culture.</title>
        <authorList>
            <person name="Gilroy R."/>
            <person name="Ravi A."/>
            <person name="Getino M."/>
            <person name="Pursley I."/>
            <person name="Horton D.L."/>
            <person name="Alikhan N.F."/>
            <person name="Baker D."/>
            <person name="Gharbi K."/>
            <person name="Hall N."/>
            <person name="Watson M."/>
            <person name="Adriaenssens E.M."/>
            <person name="Foster-Nyarko E."/>
            <person name="Jarju S."/>
            <person name="Secka A."/>
            <person name="Antonio M."/>
            <person name="Oren A."/>
            <person name="Chaudhuri R.R."/>
            <person name="La Ragione R."/>
            <person name="Hildebrand F."/>
            <person name="Pallen M.J."/>
        </authorList>
    </citation>
    <scope>NUCLEOTIDE SEQUENCE</scope>
    <source>
        <strain evidence="5">ChiGjej1B1-24693</strain>
    </source>
</reference>
<dbReference type="GO" id="GO:0003677">
    <property type="term" value="F:DNA binding"/>
    <property type="evidence" value="ECO:0007669"/>
    <property type="project" value="UniProtKB-KW"/>
</dbReference>